<accession>A0AB35K6G8</accession>
<gene>
    <name evidence="2" type="ORF">M0O54_14345</name>
</gene>
<dbReference type="Proteomes" id="UP001150055">
    <property type="component" value="Unassembled WGS sequence"/>
</dbReference>
<name>A0AB35K6G8_9GAMM</name>
<organism evidence="2 3">
    <name type="scientific">Acinetobacter lactucae</name>
    <dbReference type="NCBI Taxonomy" id="1785128"/>
    <lineage>
        <taxon>Bacteria</taxon>
        <taxon>Pseudomonadati</taxon>
        <taxon>Pseudomonadota</taxon>
        <taxon>Gammaproteobacteria</taxon>
        <taxon>Moraxellales</taxon>
        <taxon>Moraxellaceae</taxon>
        <taxon>Acinetobacter</taxon>
        <taxon>Acinetobacter calcoaceticus/baumannii complex</taxon>
    </lineage>
</organism>
<comment type="caution">
    <text evidence="2">The sequence shown here is derived from an EMBL/GenBank/DDBJ whole genome shotgun (WGS) entry which is preliminary data.</text>
</comment>
<keyword evidence="1" id="KW-1133">Transmembrane helix</keyword>
<evidence type="ECO:0000256" key="1">
    <source>
        <dbReference type="SAM" id="Phobius"/>
    </source>
</evidence>
<proteinExistence type="predicted"/>
<protein>
    <submittedName>
        <fullName evidence="2">Uncharacterized protein</fullName>
    </submittedName>
</protein>
<dbReference type="RefSeq" id="WP_274568768.1">
    <property type="nucleotide sequence ID" value="NZ_JALNTF010000012.1"/>
</dbReference>
<sequence length="167" mass="19428">MNEKNNDKKSSRELFLFTAEGRKAVMEYMRNLTPQVLVGSAWVVFAVRSMQLSFSWETLIFWGVTCGMVVLFFYIVIGNMTDFINKITEHMEKKVKGIEGFQPCENPYNFQIWIRHLGKTLKLVYENEKILFVEFFLAIFFLITPTIIVFLIAAKQADDLYRSLIGG</sequence>
<reference evidence="2" key="1">
    <citation type="submission" date="2022-12" db="EMBL/GenBank/DDBJ databases">
        <title>Acinetobacter lactucae: Emerging opportunistic pathogenic species of genus Acinetobacter isolated from immunocompromised patients in clinical settings of India.</title>
        <authorList>
            <person name="Amar A.K."/>
            <person name="Sawant A.R."/>
            <person name="Meera M."/>
            <person name="Tomar A."/>
            <person name="Sistla S."/>
            <person name="Prashanth K."/>
        </authorList>
    </citation>
    <scope>NUCLEOTIDE SEQUENCE</scope>
    <source>
        <strain evidence="2">PKAL1828C</strain>
    </source>
</reference>
<dbReference type="EMBL" id="JALNTG010000056">
    <property type="protein sequence ID" value="MDD9321271.1"/>
    <property type="molecule type" value="Genomic_DNA"/>
</dbReference>
<keyword evidence="1" id="KW-0812">Transmembrane</keyword>
<feature type="transmembrane region" description="Helical" evidence="1">
    <location>
        <begin position="59"/>
        <end position="77"/>
    </location>
</feature>
<keyword evidence="1" id="KW-0472">Membrane</keyword>
<evidence type="ECO:0000313" key="2">
    <source>
        <dbReference type="EMBL" id="MDD9321271.1"/>
    </source>
</evidence>
<feature type="transmembrane region" description="Helical" evidence="1">
    <location>
        <begin position="32"/>
        <end position="53"/>
    </location>
</feature>
<feature type="transmembrane region" description="Helical" evidence="1">
    <location>
        <begin position="131"/>
        <end position="154"/>
    </location>
</feature>
<evidence type="ECO:0000313" key="3">
    <source>
        <dbReference type="Proteomes" id="UP001150055"/>
    </source>
</evidence>
<dbReference type="AlphaFoldDB" id="A0AB35K6G8"/>